<evidence type="ECO:0008006" key="4">
    <source>
        <dbReference type="Google" id="ProtNLM"/>
    </source>
</evidence>
<feature type="compositionally biased region" description="Polar residues" evidence="1">
    <location>
        <begin position="1"/>
        <end position="10"/>
    </location>
</feature>
<sequence length="486" mass="55710">MAADTSSRSWLSRLRHIGKRPEERRGRVQDTPRRLQRRHVPENSQEVVDRQAGINELGEYEHSIFSDATTLVGERPRDHTEMLHGLAHHDSFDSIVDVARGQAGEHDDVQRVAHQRSEKHERMIASLPSSIWQIIASYLDYASAASLAISSKTLLEKVTSEPLQHLHQPLNRPQLIRFLNLLDADLPWHLLCFPCAKYHFRNNPGREKLHTDFVNHPVFTCPKVYSSTLPRIRLTHNRELPYAFIQLAIRYTLHSPLHGIPPETLCRRWTDSGWQHQTRYMVHEGHLLVRIRSQIFAPPNLTETGERHLLYERQNYTPFFSVCAHWRDGELMRLCKCALSHVPPPPQSYLRQLRAAPSVNRSLAHPGMLARQCDDCRPARRCPECPSEYLIEVNLVEDRNDARMRFKHALVVTRWCDLGDGKSPSASPEFCAIKGEKADYDSFSNVGRRAVAGVFESKMSGAIPGQRMISLNPKNVKSGEQGHGWY</sequence>
<feature type="compositionally biased region" description="Basic and acidic residues" evidence="1">
    <location>
        <begin position="19"/>
        <end position="33"/>
    </location>
</feature>
<gene>
    <name evidence="2" type="ORF">M011DRAFT_465370</name>
</gene>
<evidence type="ECO:0000256" key="1">
    <source>
        <dbReference type="SAM" id="MobiDB-lite"/>
    </source>
</evidence>
<organism evidence="2 3">
    <name type="scientific">Sporormia fimetaria CBS 119925</name>
    <dbReference type="NCBI Taxonomy" id="1340428"/>
    <lineage>
        <taxon>Eukaryota</taxon>
        <taxon>Fungi</taxon>
        <taxon>Dikarya</taxon>
        <taxon>Ascomycota</taxon>
        <taxon>Pezizomycotina</taxon>
        <taxon>Dothideomycetes</taxon>
        <taxon>Pleosporomycetidae</taxon>
        <taxon>Pleosporales</taxon>
        <taxon>Sporormiaceae</taxon>
        <taxon>Sporormia</taxon>
    </lineage>
</organism>
<dbReference type="OrthoDB" id="3912356at2759"/>
<evidence type="ECO:0000313" key="2">
    <source>
        <dbReference type="EMBL" id="KAF2749697.1"/>
    </source>
</evidence>
<reference evidence="2" key="1">
    <citation type="journal article" date="2020" name="Stud. Mycol.">
        <title>101 Dothideomycetes genomes: a test case for predicting lifestyles and emergence of pathogens.</title>
        <authorList>
            <person name="Haridas S."/>
            <person name="Albert R."/>
            <person name="Binder M."/>
            <person name="Bloem J."/>
            <person name="Labutti K."/>
            <person name="Salamov A."/>
            <person name="Andreopoulos B."/>
            <person name="Baker S."/>
            <person name="Barry K."/>
            <person name="Bills G."/>
            <person name="Bluhm B."/>
            <person name="Cannon C."/>
            <person name="Castanera R."/>
            <person name="Culley D."/>
            <person name="Daum C."/>
            <person name="Ezra D."/>
            <person name="Gonzalez J."/>
            <person name="Henrissat B."/>
            <person name="Kuo A."/>
            <person name="Liang C."/>
            <person name="Lipzen A."/>
            <person name="Lutzoni F."/>
            <person name="Magnuson J."/>
            <person name="Mondo S."/>
            <person name="Nolan M."/>
            <person name="Ohm R."/>
            <person name="Pangilinan J."/>
            <person name="Park H.-J."/>
            <person name="Ramirez L."/>
            <person name="Alfaro M."/>
            <person name="Sun H."/>
            <person name="Tritt A."/>
            <person name="Yoshinaga Y."/>
            <person name="Zwiers L.-H."/>
            <person name="Turgeon B."/>
            <person name="Goodwin S."/>
            <person name="Spatafora J."/>
            <person name="Crous P."/>
            <person name="Grigoriev I."/>
        </authorList>
    </citation>
    <scope>NUCLEOTIDE SEQUENCE</scope>
    <source>
        <strain evidence="2">CBS 119925</strain>
    </source>
</reference>
<name>A0A6A6VKN9_9PLEO</name>
<dbReference type="EMBL" id="MU006565">
    <property type="protein sequence ID" value="KAF2749697.1"/>
    <property type="molecule type" value="Genomic_DNA"/>
</dbReference>
<dbReference type="Proteomes" id="UP000799440">
    <property type="component" value="Unassembled WGS sequence"/>
</dbReference>
<accession>A0A6A6VKN9</accession>
<dbReference type="AlphaFoldDB" id="A0A6A6VKN9"/>
<protein>
    <recommendedName>
        <fullName evidence="4">F-box domain-containing protein</fullName>
    </recommendedName>
</protein>
<dbReference type="InterPro" id="IPR036047">
    <property type="entry name" value="F-box-like_dom_sf"/>
</dbReference>
<feature type="region of interest" description="Disordered" evidence="1">
    <location>
        <begin position="1"/>
        <end position="45"/>
    </location>
</feature>
<keyword evidence="3" id="KW-1185">Reference proteome</keyword>
<proteinExistence type="predicted"/>
<dbReference type="SUPFAM" id="SSF81383">
    <property type="entry name" value="F-box domain"/>
    <property type="match status" value="1"/>
</dbReference>
<evidence type="ECO:0000313" key="3">
    <source>
        <dbReference type="Proteomes" id="UP000799440"/>
    </source>
</evidence>